<dbReference type="InterPro" id="IPR011712">
    <property type="entry name" value="Sig_transdc_His_kin_sub3_dim/P"/>
</dbReference>
<keyword evidence="4" id="KW-0472">Membrane</keyword>
<protein>
    <submittedName>
        <fullName evidence="6">Histidine kinase</fullName>
    </submittedName>
</protein>
<feature type="transmembrane region" description="Helical" evidence="4">
    <location>
        <begin position="120"/>
        <end position="136"/>
    </location>
</feature>
<dbReference type="PANTHER" id="PTHR24421:SF63">
    <property type="entry name" value="SENSOR HISTIDINE KINASE DESK"/>
    <property type="match status" value="1"/>
</dbReference>
<accession>A0A8J3SF40</accession>
<sequence>MRQMIRPVRWRGRGQAERFDLWARASSCGMFALEPVFLAVMVGSEVGTAALWTMTAGAAVHAVVCVLLASAGLNRYLTPDRRGSRPAGLIAIAAGLTVAQVAIGALAYPGATPGHPDGPASALLVITVIAFVTALSSAVPYPLTLAAIVAGGLARWAVSRAEGAPVETAVPAAIALSALLLVVVIAFRSSMWTLRVVWELDRARKAQARLAVAEERLRFARDLHDVMGRNLSVVALKSELAAQLVRRGRPGAAEEMLQVRRLAQDSLAEARAVVGGYRTADLDAELAGARSVLASAGIGCTVVGDGYGLPAEVQDALGWVVREGVTNVLRHSQARVCTVSLRHVPDAGGGRVKLTMENDGVTGPGARRPEWAGSGIPGLTERLAARGGRLAAAYGQPDRFRLTAELPLPALAQEDLR</sequence>
<evidence type="ECO:0000259" key="5">
    <source>
        <dbReference type="Pfam" id="PF07730"/>
    </source>
</evidence>
<evidence type="ECO:0000256" key="2">
    <source>
        <dbReference type="ARBA" id="ARBA00022777"/>
    </source>
</evidence>
<dbReference type="GO" id="GO:0046983">
    <property type="term" value="F:protein dimerization activity"/>
    <property type="evidence" value="ECO:0007669"/>
    <property type="project" value="InterPro"/>
</dbReference>
<dbReference type="EMBL" id="BOOJ01000032">
    <property type="protein sequence ID" value="GIH93431.1"/>
    <property type="molecule type" value="Genomic_DNA"/>
</dbReference>
<dbReference type="Gene3D" id="3.30.565.10">
    <property type="entry name" value="Histidine kinase-like ATPase, C-terminal domain"/>
    <property type="match status" value="1"/>
</dbReference>
<dbReference type="PANTHER" id="PTHR24421">
    <property type="entry name" value="NITRATE/NITRITE SENSOR PROTEIN NARX-RELATED"/>
    <property type="match status" value="1"/>
</dbReference>
<dbReference type="InterPro" id="IPR036890">
    <property type="entry name" value="HATPase_C_sf"/>
</dbReference>
<evidence type="ECO:0000313" key="6">
    <source>
        <dbReference type="EMBL" id="GIH93431.1"/>
    </source>
</evidence>
<keyword evidence="1" id="KW-0808">Transferase</keyword>
<evidence type="ECO:0000256" key="3">
    <source>
        <dbReference type="ARBA" id="ARBA00023012"/>
    </source>
</evidence>
<dbReference type="GO" id="GO:0016020">
    <property type="term" value="C:membrane"/>
    <property type="evidence" value="ECO:0007669"/>
    <property type="project" value="InterPro"/>
</dbReference>
<feature type="transmembrane region" description="Helical" evidence="4">
    <location>
        <begin position="170"/>
        <end position="187"/>
    </location>
</feature>
<feature type="transmembrane region" description="Helical" evidence="4">
    <location>
        <begin position="49"/>
        <end position="74"/>
    </location>
</feature>
<keyword evidence="7" id="KW-1185">Reference proteome</keyword>
<dbReference type="Proteomes" id="UP000619788">
    <property type="component" value="Unassembled WGS sequence"/>
</dbReference>
<evidence type="ECO:0000256" key="1">
    <source>
        <dbReference type="ARBA" id="ARBA00022679"/>
    </source>
</evidence>
<keyword evidence="4" id="KW-0812">Transmembrane</keyword>
<keyword evidence="3" id="KW-0902">Two-component regulatory system</keyword>
<keyword evidence="2 6" id="KW-0418">Kinase</keyword>
<feature type="transmembrane region" description="Helical" evidence="4">
    <location>
        <begin position="86"/>
        <end position="108"/>
    </location>
</feature>
<dbReference type="InterPro" id="IPR050482">
    <property type="entry name" value="Sensor_HK_TwoCompSys"/>
</dbReference>
<dbReference type="Pfam" id="PF07730">
    <property type="entry name" value="HisKA_3"/>
    <property type="match status" value="1"/>
</dbReference>
<keyword evidence="4" id="KW-1133">Transmembrane helix</keyword>
<dbReference type="Gene3D" id="1.20.5.1930">
    <property type="match status" value="1"/>
</dbReference>
<gene>
    <name evidence="6" type="ORF">Psi01_40610</name>
</gene>
<dbReference type="AlphaFoldDB" id="A0A8J3SF40"/>
<proteinExistence type="predicted"/>
<feature type="transmembrane region" description="Helical" evidence="4">
    <location>
        <begin position="21"/>
        <end position="43"/>
    </location>
</feature>
<name>A0A8J3SF40_9ACTN</name>
<reference evidence="6 7" key="1">
    <citation type="submission" date="2021-01" db="EMBL/GenBank/DDBJ databases">
        <title>Whole genome shotgun sequence of Planobispora siamensis NBRC 107568.</title>
        <authorList>
            <person name="Komaki H."/>
            <person name="Tamura T."/>
        </authorList>
    </citation>
    <scope>NUCLEOTIDE SEQUENCE [LARGE SCALE GENOMIC DNA]</scope>
    <source>
        <strain evidence="6 7">NBRC 107568</strain>
    </source>
</reference>
<evidence type="ECO:0000256" key="4">
    <source>
        <dbReference type="SAM" id="Phobius"/>
    </source>
</evidence>
<comment type="caution">
    <text evidence="6">The sequence shown here is derived from an EMBL/GenBank/DDBJ whole genome shotgun (WGS) entry which is preliminary data.</text>
</comment>
<evidence type="ECO:0000313" key="7">
    <source>
        <dbReference type="Proteomes" id="UP000619788"/>
    </source>
</evidence>
<organism evidence="6 7">
    <name type="scientific">Planobispora siamensis</name>
    <dbReference type="NCBI Taxonomy" id="936338"/>
    <lineage>
        <taxon>Bacteria</taxon>
        <taxon>Bacillati</taxon>
        <taxon>Actinomycetota</taxon>
        <taxon>Actinomycetes</taxon>
        <taxon>Streptosporangiales</taxon>
        <taxon>Streptosporangiaceae</taxon>
        <taxon>Planobispora</taxon>
    </lineage>
</organism>
<dbReference type="GO" id="GO:0000155">
    <property type="term" value="F:phosphorelay sensor kinase activity"/>
    <property type="evidence" value="ECO:0007669"/>
    <property type="project" value="InterPro"/>
</dbReference>
<feature type="domain" description="Signal transduction histidine kinase subgroup 3 dimerisation and phosphoacceptor" evidence="5">
    <location>
        <begin position="215"/>
        <end position="282"/>
    </location>
</feature>